<feature type="domain" description="DUF11" evidence="9">
    <location>
        <begin position="3808"/>
        <end position="3922"/>
    </location>
</feature>
<feature type="domain" description="DUF11" evidence="9">
    <location>
        <begin position="5401"/>
        <end position="5509"/>
    </location>
</feature>
<feature type="domain" description="DUF11" evidence="9">
    <location>
        <begin position="5029"/>
        <end position="5140"/>
    </location>
</feature>
<dbReference type="InterPro" id="IPR047589">
    <property type="entry name" value="DUF11_rpt"/>
</dbReference>
<evidence type="ECO:0000256" key="8">
    <source>
        <dbReference type="SAM" id="Phobius"/>
    </source>
</evidence>
<feature type="domain" description="DUF11" evidence="9">
    <location>
        <begin position="3563"/>
        <end position="3679"/>
    </location>
</feature>
<keyword evidence="8" id="KW-0812">Transmembrane</keyword>
<comment type="caution">
    <text evidence="11">The sequence shown here is derived from an EMBL/GenBank/DDBJ whole genome shotgun (WGS) entry which is preliminary data.</text>
</comment>
<feature type="domain" description="DUF11" evidence="9">
    <location>
        <begin position="3686"/>
        <end position="3797"/>
    </location>
</feature>
<reference evidence="11" key="1">
    <citation type="submission" date="2019-04" db="EMBL/GenBank/DDBJ databases">
        <title>Evolution of Biomass-Degrading Anaerobic Consortia Revealed by Metagenomics.</title>
        <authorList>
            <person name="Peng X."/>
        </authorList>
    </citation>
    <scope>NUCLEOTIDE SEQUENCE</scope>
    <source>
        <strain evidence="11">SIG13</strain>
    </source>
</reference>
<feature type="domain" description="DUF11" evidence="9">
    <location>
        <begin position="5152"/>
        <end position="5265"/>
    </location>
</feature>
<organism evidence="11 12">
    <name type="scientific">Methanobrevibacter millerae</name>
    <dbReference type="NCBI Taxonomy" id="230361"/>
    <lineage>
        <taxon>Archaea</taxon>
        <taxon>Methanobacteriati</taxon>
        <taxon>Methanobacteriota</taxon>
        <taxon>Methanomada group</taxon>
        <taxon>Methanobacteria</taxon>
        <taxon>Methanobacteriales</taxon>
        <taxon>Methanobacteriaceae</taxon>
        <taxon>Methanobrevibacter</taxon>
    </lineage>
</organism>
<dbReference type="SUPFAM" id="SSF51126">
    <property type="entry name" value="Pectin lyase-like"/>
    <property type="match status" value="7"/>
</dbReference>
<feature type="domain" description="DUF11" evidence="9">
    <location>
        <begin position="2344"/>
        <end position="2456"/>
    </location>
</feature>
<feature type="domain" description="DUF11" evidence="9">
    <location>
        <begin position="4294"/>
        <end position="4406"/>
    </location>
</feature>
<feature type="domain" description="DUF11" evidence="9">
    <location>
        <begin position="1980"/>
        <end position="2093"/>
    </location>
</feature>
<dbReference type="GO" id="GO:0005576">
    <property type="term" value="C:extracellular region"/>
    <property type="evidence" value="ECO:0007669"/>
    <property type="project" value="UniProtKB-SubCell"/>
</dbReference>
<evidence type="ECO:0000256" key="4">
    <source>
        <dbReference type="ARBA" id="ARBA00022525"/>
    </source>
</evidence>
<feature type="domain" description="DUF11" evidence="9">
    <location>
        <begin position="2467"/>
        <end position="2579"/>
    </location>
</feature>
<dbReference type="InterPro" id="IPR051172">
    <property type="entry name" value="Chlamydia_OmcB"/>
</dbReference>
<feature type="domain" description="DUF11" evidence="9">
    <location>
        <begin position="3199"/>
        <end position="3310"/>
    </location>
</feature>
<name>A0A8T3VRB0_9EURY</name>
<proteinExistence type="predicted"/>
<feature type="domain" description="DUF11" evidence="9">
    <location>
        <begin position="3931"/>
        <end position="4043"/>
    </location>
</feature>
<evidence type="ECO:0000313" key="11">
    <source>
        <dbReference type="EMBL" id="MBE6510485.1"/>
    </source>
</evidence>
<feature type="domain" description="DUF11" evidence="9">
    <location>
        <begin position="5275"/>
        <end position="5390"/>
    </location>
</feature>
<comment type="subcellular location">
    <subcellularLocation>
        <location evidence="1">Cell envelope</location>
    </subcellularLocation>
    <subcellularLocation>
        <location evidence="2">Cell outer membrane</location>
    </subcellularLocation>
    <subcellularLocation>
        <location evidence="3">Secreted</location>
    </subcellularLocation>
</comment>
<evidence type="ECO:0000256" key="6">
    <source>
        <dbReference type="ARBA" id="ARBA00023136"/>
    </source>
</evidence>
<dbReference type="Gene3D" id="2.60.40.10">
    <property type="entry name" value="Immunoglobulins"/>
    <property type="match status" value="9"/>
</dbReference>
<feature type="domain" description="DUF11" evidence="9">
    <location>
        <begin position="4171"/>
        <end position="4283"/>
    </location>
</feature>
<dbReference type="EMBL" id="SUTF01000005">
    <property type="protein sequence ID" value="MBE6510485.1"/>
    <property type="molecule type" value="Genomic_DNA"/>
</dbReference>
<feature type="domain" description="DUF11" evidence="9">
    <location>
        <begin position="2833"/>
        <end position="2945"/>
    </location>
</feature>
<feature type="domain" description="DUF11" evidence="9">
    <location>
        <begin position="2103"/>
        <end position="2214"/>
    </location>
</feature>
<dbReference type="PANTHER" id="PTHR34819">
    <property type="entry name" value="LARGE CYSTEINE-RICH PERIPLASMIC PROTEIN OMCB"/>
    <property type="match status" value="1"/>
</dbReference>
<feature type="domain" description="DUF11" evidence="9">
    <location>
        <begin position="4784"/>
        <end position="4897"/>
    </location>
</feature>
<feature type="domain" description="DUF11" evidence="9">
    <location>
        <begin position="2590"/>
        <end position="2703"/>
    </location>
</feature>
<evidence type="ECO:0000313" key="12">
    <source>
        <dbReference type="Proteomes" id="UP000713479"/>
    </source>
</evidence>
<feature type="domain" description="DUF11" evidence="9">
    <location>
        <begin position="4539"/>
        <end position="4651"/>
    </location>
</feature>
<dbReference type="InterPro" id="IPR032109">
    <property type="entry name" value="Big_3_5"/>
</dbReference>
<protein>
    <submittedName>
        <fullName evidence="11">DUF11 domain-containing protein</fullName>
    </submittedName>
</protein>
<dbReference type="InterPro" id="IPR013783">
    <property type="entry name" value="Ig-like_fold"/>
</dbReference>
<keyword evidence="8" id="KW-1133">Transmembrane helix</keyword>
<keyword evidence="5" id="KW-0732">Signal</keyword>
<feature type="domain" description="DUF11" evidence="9">
    <location>
        <begin position="2712"/>
        <end position="2826"/>
    </location>
</feature>
<evidence type="ECO:0000259" key="9">
    <source>
        <dbReference type="Pfam" id="PF01345"/>
    </source>
</evidence>
<keyword evidence="7" id="KW-0998">Cell outer membrane</keyword>
<dbReference type="Pfam" id="PF01345">
    <property type="entry name" value="DUF11"/>
    <property type="match status" value="29"/>
</dbReference>
<accession>A0A8T3VRB0</accession>
<dbReference type="NCBIfam" id="TIGR01376">
    <property type="entry name" value="POMP_repeat"/>
    <property type="match status" value="1"/>
</dbReference>
<feature type="domain" description="DUF11" evidence="9">
    <location>
        <begin position="4416"/>
        <end position="4529"/>
    </location>
</feature>
<feature type="domain" description="DUF11" evidence="9">
    <location>
        <begin position="2224"/>
        <end position="2334"/>
    </location>
</feature>
<dbReference type="InterPro" id="IPR011050">
    <property type="entry name" value="Pectin_lyase_fold/virulence"/>
</dbReference>
<feature type="domain" description="DUF11" evidence="9">
    <location>
        <begin position="3442"/>
        <end position="3553"/>
    </location>
</feature>
<gene>
    <name evidence="11" type="ORF">E7Z74_04365</name>
</gene>
<feature type="domain" description="DUF11" evidence="9">
    <location>
        <begin position="3320"/>
        <end position="3431"/>
    </location>
</feature>
<feature type="domain" description="DUF11" evidence="9">
    <location>
        <begin position="4051"/>
        <end position="4161"/>
    </location>
</feature>
<dbReference type="NCBIfam" id="TIGR01451">
    <property type="entry name" value="B_ant_repeat"/>
    <property type="match status" value="23"/>
</dbReference>
<dbReference type="Proteomes" id="UP000713479">
    <property type="component" value="Unassembled WGS sequence"/>
</dbReference>
<evidence type="ECO:0000256" key="3">
    <source>
        <dbReference type="ARBA" id="ARBA00004613"/>
    </source>
</evidence>
<dbReference type="InterPro" id="IPR003368">
    <property type="entry name" value="POMP_repeat"/>
</dbReference>
<feature type="domain" description="Bacterial Ig-like" evidence="10">
    <location>
        <begin position="5805"/>
        <end position="5879"/>
    </location>
</feature>
<dbReference type="InterPro" id="IPR001434">
    <property type="entry name" value="OmcB-like_DUF11"/>
</dbReference>
<evidence type="ECO:0000256" key="7">
    <source>
        <dbReference type="ARBA" id="ARBA00023237"/>
    </source>
</evidence>
<evidence type="ECO:0000256" key="5">
    <source>
        <dbReference type="ARBA" id="ARBA00022729"/>
    </source>
</evidence>
<feature type="domain" description="DUF11" evidence="9">
    <location>
        <begin position="3079"/>
        <end position="3192"/>
    </location>
</feature>
<dbReference type="InterPro" id="IPR006626">
    <property type="entry name" value="PbH1"/>
</dbReference>
<dbReference type="PANTHER" id="PTHR34819:SF3">
    <property type="entry name" value="CELL SURFACE PROTEIN"/>
    <property type="match status" value="1"/>
</dbReference>
<feature type="domain" description="DUF11" evidence="9">
    <location>
        <begin position="4661"/>
        <end position="4774"/>
    </location>
</feature>
<dbReference type="SMART" id="SM00710">
    <property type="entry name" value="PbH1"/>
    <property type="match status" value="33"/>
</dbReference>
<feature type="domain" description="DUF11" evidence="9">
    <location>
        <begin position="2956"/>
        <end position="3068"/>
    </location>
</feature>
<keyword evidence="4" id="KW-0964">Secreted</keyword>
<sequence length="5932" mass="637787">MDNKKMIIILCLFGIFLSALSVASASDAVGNETFTMDVGEAENDIILTSGEDNAILGVPSQSFNDLNDTIQDPSIPVGGTVYLNGEFSYESGDLATGIDIKKNLTIDGRGSTINARNQAAIFNVIGDTHIVLMNITFIGGNSTNGGAINVVSGGSVDIMDCTFINNTATNQGGAIYIDGVLHVTQTTFDNGRAGSGGSIYLNNTFQIYSTIDNSTFTNSYVFGDGGAVYVSADNVHMKDLIFRNNTAGDDGGAIYWEGSTGVIDNITCIENKGISLDKSGSDTSSTRGGTICLTGSDVIITKSHFSLSSAYMDENKNYSKVDGGALFITGNNVVVNDTTFDSCDATNNGGAIYVIGNNTHIYNSDFNNCIARDGAALYVDGIGCSVYNSTFTNNIANDDGGAIYWEGDNGVIYNITCINNKGVSGYDPLEGEYSNSKGGTICLTGSNVSIDESSFTQSSSKVDGGTLFITGNDVKVMHSNFTNSIFTESSGGAVYIIGNDTHVTDCNFDDCKVDVKGDHRGGAIFVAGNDANITGSTFTNTKALIGGAICIDGDNTVVDGSKFSYNDAVSSAGGSGGAINVNGAHAVITNSEFSYSTAVNYGGAIAVWGPNAVLENNTFNNSKTTKFNGGAVFINGTHTSIFLSNFTQCNALGDSYARGGAIDVQGDDTHIINCNFDDCNSRYGGVIYVSGTDADIEDSTFKDSEAKQGGAIYVDGINTCISNSNFTDISADNYGGTIYVAGANANISKSNFIRSTVKNFNGGAIYIAGENTNIEKSNFTSAQALNIRNKALGGAIYIDGQNTVIMESDFEDCKASQGGGAIYAFGNMATIANSTFTSNTAKQGGSIYLTSWGALVTGSNITGSIATETGGGIYVAEGSIQITESNFDDCIARGSSANYGGGAIYINGPDTHISASNFTHNTAPSGYARGGSIFINGERTIIDSSQFEKGSAHQGGEIYIEGENAVIDTSEFAGSSSRSAGGSIYVKGDEATIRKSGFDGVYAATNGGAIYVEGEQTDILNSSFYNCTIGGSFGGAIYIDDLGTTVAFSNFTLSKAKEGGAIYIRGENTTITYCNLHNNTANTAGAIKVYGDDTIISNCNFTYNFALTSNGGAMDIGGANASVYYSWFDHNDAKADGGAINWLGGHGDDSIIGSTFTNNVAHDTNRGGGAIYWTQGLPIASGGLIKDCIFINNTAAGRHGGAIDWYQALDSVIDNCLFVNNTSKADGGALYTGDQGGNSVNLTITNSQFYNNTAGKYGGAVANQMANSYIFNNTFDGNKAMAGGGTLLMKEGPADNCVIDHCYIFNSHVEDLSAGYGEGGGAILIGTDSNITISNSAILNSTIFRGPGGAIAIGGSDCSVINVSIQDASTRNDDGGAIYWKGINGKMNNVTIFNASSHSTDSSKSSNGGAIHISGWYCNADDIKIFQSSANNDENCAKTNYGGAIYVSGSYDVLTNIVIDNSSSTNAKMNAGGGAIFYDGYGGTLINATISNTLATGNGGAIYWKGSAPANISNISITYSQTEVINSANSADGGAIYTTTVSQLDNVYINGARAYKNSGDVHGGAIYMKDGRTLNNITVIGSRASTDEGTSMGGAVYFTRDRGSSNVWVYNSSFEENNADLGGALFYEKITARIYDSSFVGNVANQDGGAVYSRNDDEYIYNSIFEHNSAKRGGAIFSQDGHIQISDSSFEFNTAEEKGGAIFYNYNNKAGSSVLLRVNLLNNTAFQGSAIYGTKFNKLSLTDVTLLDNQANSNKFTEKAVGVDEEGNNYTSAVFLGFDNLLNGIWQEGNYALACTNVTYWGVGGRSKANSPPTQSDREVNINVTVEMYDENGVQLHTEDLVTDKDGKVKYTFKAEEDKTYYFAFSHKTDRYYTWLRDTLSNSSLVKIYVYTPIYYGQNQTILISLTDGAWGNLNGTVIVTFNDTQHTTFVFDVLNGTANKTGISNLPIGHYNATATFAGDINHTGDSDWTIFEVVPYDDLAITKDVNVTADVVNVGDIIKYTVTVTNYGPSKAFGVNVTERLSPYLKLIRSKTTKGSYNLEDGYWYIGELEKDDFETLTIIAEIVHMGPITNTVWVTGLGRDINMSNNVASAHNFTAVPIVDLRISKEINDTRDVINVLDKVQFTITVVNDGPANATGVVVEEFLDSHLKLISSSPSVGTYEGGTWNIGNLSNGSTATLKIVAQVVYSGNISNSVHVYGYENESNYTNNYASIKNITAVANVDLQINKYVNVSGVVNVTDKIKFTITVTNNGPCNATGVYVAETLSPHLRVLSNTTTVGEWDGSTWIIGRLNEGDVENLTIIAEVISAGTISNAVAIFGNDNDTNRSNNNDSIENITAEDIVDLRINKTVDVTTQTVNVSDIIIFTVHVKNYGPCDATNVNVTEKLSPHLKLISYNTWSSYYDVDEGIWYIGNLTNGDWRDLVIVAEVVSAGTISNVVIVNSTEKDTNKSNNRDEIDNITAKDIVDLQIKKEVNTTFNVITVTDYLKYTITVFNDGPSNATNVNVSEVLSPHLKLIKYETEQGYYNVTGGYWYIGRLNNQSTAVLTIYAQVISNGTISNVVIVNSTENDTDPSNNRDEIDNITAVYIVDLQIRKEVNVSSTDIDITDIVKFTITVYNAGPCNATNVYVCEPLSYNLILLNITPSKGHYDDCYTWFVGNLTSGETATLTIVAGIAYAGMIENAVNVTSNEIDTNLSNNKDNITPINVSAHMDFGINKTVNASVVNVNDYIEFTVVAYNKGPSNAGGIYVFEALDFNHLGSDYTFVATEGTTYDGYTWYIGHLDAGANATLKISARVIKEGNFSNYVEIFGFGNDTNKSNNNATVNITAKPVVDLAITKEVNVTSGIVYYMDTIKFTVTVVNRGPCDATYVNVTEALDSHLELVNCVPGKGYYDVGSGVWHIGDLAKYDWTQLEIVARVIATGNISNAVTVTSFENDTNKSNNNDSIPNITAKPIVDLQIKKEVNFTGDVINVTDYIKFIITVYNDGPSNATDVNVTEVLSPHLKLIKSETEYGYYNLTGGYWHIGDLKTKSTAVLTIYAQVISEGIISNVVIVNSTENDSDPSNNIDKIDDIPAVIVFDLQIRKDVNTSRDIDVTESIMYTVTVYNAGPCNATEVYVAEPLSDNLIMTDYDTGGAGWYDGYTWFIGDLNNGSTATLTICAKVACGGIIENRVNVTGRGIDTNLSNNKANVTLNASAHVDLQIFKFYTGEMQVNVSDWVKFDIIAYNAGPCNATGVYVLEELDGHLGNYYYYAIEGTTYDGYTWNIGRLDSKGRAHLTIFAQVISAGNFSNYVEIRGYDNDTDPSNNNDTAPNITAKPIVDLAITKEVNVTNGTVYYNDTIKFTITVTNNGPCDATYVNVTEALDSHLELVKWDGDGYYNVDEGVWHIGDVAKDDMAQLEIIARVIALGNITNAVSVNSFENDTNKSNNNDSIPNITAKPIVDLRIQKTVNVSTTDVNVTDIIEFTITVWNDGPCNATNVYVCEPLSDCLEIINVEGPGRYIDRYTWVIGDMANGTNATLKITARIIYSGIIENRVNVTCNDTDINMTNNYDNISPLNATTYVDLAISKTVNVTTGVVVVGDVVEFTIVAYNYGPCNASGVYVLEALDFDHLSYDYTYVASAGTTYDGYTWYIGYLDAGANVTLKITTRVAEPGNFSNYVEIFGYDDDRNKSNNNATVNITANPVVDLEITKEVNVGDEVLVGQTVVFTITVRNNGPCDATNVNVTEVLSPHLEMIEYITWDSYYDVDEGMWYIGNLSKYDWRQIIIVTEVISAGNISNTVSVVSTENDTNKSNNNDTIPNITAKPAVDLQVIKEVNVTSRFVEVYDFIEYIITVYNDGPCNATGVNVTDSLSSYLKYVSSQTEFGYYNSTGGYWYIGNLANGTTANLTIQAQVMRDGSVIPNVAIAHSKENDTNPYNNRDEVIIAALPVVDLRITKEMNITSDEIGVTDYIKFIITVYNDGPCNATGAYVIESLSDKLHLISNVTSQGDYDGYTWNIDNITVGANVTLTLYAQVIYAGNVSNVVVVYAYQNETNYTNNNASVNFTAINNVDLIITKNVNVSGIVNVTDRIKFTITVTNIGPCNATGVYVSEVLSPLLKVISNETSVGEWDGSTWVIGNLTKGDVHTLTIIAEVISAGNISNFVSITSSDNDTNKSNNNASIENITSVNIVDLAINKTVDVESEVVAIGDRIVFTVTVWNNGHCDATNVNVTEALDSHLKMVNCTTWDSYYDVDDGVWYIGDLAKDDWRQLIIVAEVVSAGNISNVVVVTSTENDTNKSNNNDTIPNITAVDVVDLTITKEVNVGDTVLVGQTVIFTVTVRNNGPCDATNVNVTEVLSPHLEMIGYSTWDSYYDVDEGIWYIGNLSRKDWRQLIIVAKVISAGNISNVVVVTSTENDTNMSNNNASIPNITARDDVDLAINKSVNFTGDVVCVGDTIIFTVTVWNDGPCDATNVNVTEALDAHLKLVSYSTWDSYYDVDDGVWYIGDLAKDDWRQLVIVAEVISAGNISNVVVVTSSENDSNMSNNNASIPNITAHDDVDIVITKEVNVNGTVLIGQTVIFTVTVRNNGPCDATNVNVTEALDSHLKMLSYSTWDGYYDVDDGVWYIGNLTKDDWRQLIIAAEVISAGNISNVVVVTSTENDTNMSNNNASIPNITARDDVDLAINKSVNFTGDVVCVGDTIIFTVTVWNDGPCDATNVNVTEALDAHLKLVSYSTWDSYYDVDEGVWYIGDLAKDDWRQLVIVVEVISGGNISNVVVVTSSENDSNKSNNNASIPNITAHDDVDLAITKSVNFTGDVVCVGDTIIFTVTVWNNGPCDATNVNVTEVLSPHLKLVSYSTWDSYYDVDDGVWYIGNLTKGDWRQLIIAAEVISAGNISNVVVVTSSENDSNKSNNNASIPNITAHDDVDLVITKEANVNDTIFVGQTVIFTVTVRNNGPCDATNVNVTEVLSPHLKLVSYSTWDSYYDVDDGVWYIGNLTKGDWRQLIIAAEVISAGNISNVVNVTSSENDSNMSNNNASIPNITAVAAVDLYITKSVNVKSGFVNVTDIIEFDIVVYNAGPCDATNVNVTEVLSPHLKFLSSITENGHYDADAGMWYIGDLANQSRAYLTIFAQVISEGTISNVVVVNSSQKEIDNRTNRDEIENITALPIFDLSIAKTVNATDVNVSDYIRYTITIANAGPCNATDVVVWDKLSDLLEFVSFASTRAGITYDYASGMISVGDLNVNETVDLIIVAKVIGNGTIENAANITGYGTDTNKSNNNDTSDNVTAHPVVDLSISKTYETSTSTDIVIVGDVIVYTITVYNYGPSNATDVKVNETLSRLVDVIEVTATAGFYDPVSGIWDIGNLAKESTATLTIRVKVIGNGTIENVVSVTSYENDTDPSNNNASSDNITALPDVVLNINKEVNVTEVTVGDCIEYTIEISNYGLSDATVYVIDNLSPLLEFVSFDATRTDIKYDSVTGKVTIGKLASSENVVMKIVARVISSGNISNIAVVSSKESIPKNDSSENVTAEKLDTPIILIPENITYGDDETIIVILPDSATGTVNITVNGKAYNDVEINGGIAELIIPDLAGGNYNVTVIYGGDNVYLGNATDGKFNVARAVPIITIEVVDIWHGEIEVLNVTVNAPGTVNITVFGITVEVPLNHSVTSTDVLKAARKASYDGKATWNLINLPVGRYPAFAIYNENENYTSVNTSDVFHVRDKPSTVVVSADDIYVGEDAVVNVQVGPRGVTGNVTLVVDGVTYELNITEDGKASVTVSGLPAGLKDVYVRYNGDILYRPSENSTVFNVLKLTPPIGIDSPDITVGEDGVITVTVPSDATGTITIEIDGKTYTQDIVNGTAVFIVPGLSEGTHDIRAYYSGDDRYLPVNATGSINVNPVKGNDTNENATDIGEVHNGIALSQYATGNPIFILLIILLSVFSRPLRRFRK</sequence>
<keyword evidence="6 8" id="KW-0472">Membrane</keyword>
<dbReference type="Pfam" id="PF16640">
    <property type="entry name" value="Big_3_5"/>
    <property type="match status" value="1"/>
</dbReference>
<evidence type="ECO:0000256" key="1">
    <source>
        <dbReference type="ARBA" id="ARBA00004196"/>
    </source>
</evidence>
<evidence type="ECO:0000256" key="2">
    <source>
        <dbReference type="ARBA" id="ARBA00004442"/>
    </source>
</evidence>
<feature type="domain" description="DUF11" evidence="9">
    <location>
        <begin position="4907"/>
        <end position="5019"/>
    </location>
</feature>
<feature type="transmembrane region" description="Helical" evidence="8">
    <location>
        <begin position="5903"/>
        <end position="5923"/>
    </location>
</feature>
<evidence type="ECO:0000259" key="10">
    <source>
        <dbReference type="Pfam" id="PF16640"/>
    </source>
</evidence>